<keyword evidence="1" id="KW-0812">Transmembrane</keyword>
<dbReference type="Proteomes" id="UP001500742">
    <property type="component" value="Unassembled WGS sequence"/>
</dbReference>
<feature type="transmembrane region" description="Helical" evidence="1">
    <location>
        <begin position="22"/>
        <end position="43"/>
    </location>
</feature>
<keyword evidence="3" id="KW-1185">Reference proteome</keyword>
<gene>
    <name evidence="2" type="ORF">GCM10022210_44630</name>
</gene>
<proteinExistence type="predicted"/>
<feature type="transmembrane region" description="Helical" evidence="1">
    <location>
        <begin position="63"/>
        <end position="85"/>
    </location>
</feature>
<dbReference type="Pfam" id="PF14087">
    <property type="entry name" value="DUF4267"/>
    <property type="match status" value="1"/>
</dbReference>
<organism evidence="2 3">
    <name type="scientific">Mucilaginibacter dorajii</name>
    <dbReference type="NCBI Taxonomy" id="692994"/>
    <lineage>
        <taxon>Bacteria</taxon>
        <taxon>Pseudomonadati</taxon>
        <taxon>Bacteroidota</taxon>
        <taxon>Sphingobacteriia</taxon>
        <taxon>Sphingobacteriales</taxon>
        <taxon>Sphingobacteriaceae</taxon>
        <taxon>Mucilaginibacter</taxon>
    </lineage>
</organism>
<keyword evidence="1" id="KW-1133">Transmembrane helix</keyword>
<evidence type="ECO:0000256" key="1">
    <source>
        <dbReference type="SAM" id="Phobius"/>
    </source>
</evidence>
<dbReference type="EMBL" id="BAAAZC010000029">
    <property type="protein sequence ID" value="GAA3987143.1"/>
    <property type="molecule type" value="Genomic_DNA"/>
</dbReference>
<dbReference type="InterPro" id="IPR025363">
    <property type="entry name" value="DUF4267"/>
</dbReference>
<comment type="caution">
    <text evidence="2">The sequence shown here is derived from an EMBL/GenBank/DDBJ whole genome shotgun (WGS) entry which is preliminary data.</text>
</comment>
<sequence>MPMVATIILFHYLKQIIMTTKISYAIAFLTGLGLIFLGARFLLSPEIAEAGYGIHFNEQGDYSFHYIKGIRDILSGLLICVFVLLNERRALGLTLLAGTIVPVTDMLIVLGKSYNGVLQAIPHIIAIIICAVFGIILLATKQTEKAL</sequence>
<keyword evidence="1" id="KW-0472">Membrane</keyword>
<evidence type="ECO:0000313" key="3">
    <source>
        <dbReference type="Proteomes" id="UP001500742"/>
    </source>
</evidence>
<feature type="transmembrane region" description="Helical" evidence="1">
    <location>
        <begin position="120"/>
        <end position="139"/>
    </location>
</feature>
<name>A0ABP7QS03_9SPHI</name>
<accession>A0ABP7QS03</accession>
<evidence type="ECO:0000313" key="2">
    <source>
        <dbReference type="EMBL" id="GAA3987143.1"/>
    </source>
</evidence>
<protein>
    <submittedName>
        <fullName evidence="2">DUF4267 domain-containing protein</fullName>
    </submittedName>
</protein>
<reference evidence="3" key="1">
    <citation type="journal article" date="2019" name="Int. J. Syst. Evol. Microbiol.">
        <title>The Global Catalogue of Microorganisms (GCM) 10K type strain sequencing project: providing services to taxonomists for standard genome sequencing and annotation.</title>
        <authorList>
            <consortium name="The Broad Institute Genomics Platform"/>
            <consortium name="The Broad Institute Genome Sequencing Center for Infectious Disease"/>
            <person name="Wu L."/>
            <person name="Ma J."/>
        </authorList>
    </citation>
    <scope>NUCLEOTIDE SEQUENCE [LARGE SCALE GENOMIC DNA]</scope>
    <source>
        <strain evidence="3">JCM 16601</strain>
    </source>
</reference>
<feature type="transmembrane region" description="Helical" evidence="1">
    <location>
        <begin position="92"/>
        <end position="114"/>
    </location>
</feature>